<reference evidence="8 9" key="1">
    <citation type="submission" date="2020-03" db="EMBL/GenBank/DDBJ databases">
        <title>Draft genome of Streptomyces sp. ventii, isolated from the Axial Seamount in the Pacific Ocean, and resequencing of the two type strains Streptomyces lonarensis strain NCL 716 and Streptomyces bohaiensis strain 11A07.</title>
        <authorList>
            <person name="Loughran R.M."/>
            <person name="Pfannmuller K.M."/>
            <person name="Wasson B.J."/>
            <person name="Deadmond M.C."/>
            <person name="Paddock B.E."/>
            <person name="Koyack M.J."/>
            <person name="Gallegos D.A."/>
            <person name="Mitchell E.A."/>
            <person name="Ushijima B."/>
            <person name="Saw J.H."/>
            <person name="Mcphail K.L."/>
            <person name="Videau P."/>
        </authorList>
    </citation>
    <scope>NUCLEOTIDE SEQUENCE [LARGE SCALE GENOMIC DNA]</scope>
    <source>
        <strain evidence="8 9">NCL716</strain>
    </source>
</reference>
<name>A0A7X6D335_9ACTN</name>
<dbReference type="GO" id="GO:0005886">
    <property type="term" value="C:plasma membrane"/>
    <property type="evidence" value="ECO:0007669"/>
    <property type="project" value="UniProtKB-SubCell"/>
</dbReference>
<evidence type="ECO:0000256" key="5">
    <source>
        <dbReference type="ARBA" id="ARBA00022989"/>
    </source>
</evidence>
<evidence type="ECO:0000313" key="8">
    <source>
        <dbReference type="EMBL" id="NJQ07293.1"/>
    </source>
</evidence>
<feature type="transmembrane region" description="Helical" evidence="7">
    <location>
        <begin position="77"/>
        <end position="105"/>
    </location>
</feature>
<dbReference type="Pfam" id="PF03994">
    <property type="entry name" value="DUF350"/>
    <property type="match status" value="1"/>
</dbReference>
<proteinExistence type="inferred from homology"/>
<evidence type="ECO:0000313" key="9">
    <source>
        <dbReference type="Proteomes" id="UP000578686"/>
    </source>
</evidence>
<dbReference type="Proteomes" id="UP000578686">
    <property type="component" value="Unassembled WGS sequence"/>
</dbReference>
<comment type="caution">
    <text evidence="8">The sequence shown here is derived from an EMBL/GenBank/DDBJ whole genome shotgun (WGS) entry which is preliminary data.</text>
</comment>
<evidence type="ECO:0000256" key="1">
    <source>
        <dbReference type="ARBA" id="ARBA00004651"/>
    </source>
</evidence>
<feature type="transmembrane region" description="Helical" evidence="7">
    <location>
        <begin position="12"/>
        <end position="29"/>
    </location>
</feature>
<dbReference type="PANTHER" id="PTHR40043">
    <property type="entry name" value="UPF0719 INNER MEMBRANE PROTEIN YJFL"/>
    <property type="match status" value="1"/>
</dbReference>
<dbReference type="EMBL" id="JAAVJD010000147">
    <property type="protein sequence ID" value="NJQ07293.1"/>
    <property type="molecule type" value="Genomic_DNA"/>
</dbReference>
<keyword evidence="6 7" id="KW-0472">Membrane</keyword>
<accession>A0A7X6D335</accession>
<evidence type="ECO:0000256" key="6">
    <source>
        <dbReference type="ARBA" id="ARBA00023136"/>
    </source>
</evidence>
<comment type="similarity">
    <text evidence="2">Belongs to the UPF0719 family.</text>
</comment>
<dbReference type="RefSeq" id="WP_167972163.1">
    <property type="nucleotide sequence ID" value="NZ_BHZG01000083.1"/>
</dbReference>
<dbReference type="InterPro" id="IPR007140">
    <property type="entry name" value="DUF350"/>
</dbReference>
<protein>
    <submittedName>
        <fullName evidence="8">DUF350 domain-containing protein</fullName>
    </submittedName>
</protein>
<dbReference type="AlphaFoldDB" id="A0A7X6D335"/>
<keyword evidence="5 7" id="KW-1133">Transmembrane helix</keyword>
<keyword evidence="3" id="KW-1003">Cell membrane</keyword>
<evidence type="ECO:0000256" key="3">
    <source>
        <dbReference type="ARBA" id="ARBA00022475"/>
    </source>
</evidence>
<organism evidence="8 9">
    <name type="scientific">Streptomyces lonarensis</name>
    <dbReference type="NCBI Taxonomy" id="700599"/>
    <lineage>
        <taxon>Bacteria</taxon>
        <taxon>Bacillati</taxon>
        <taxon>Actinomycetota</taxon>
        <taxon>Actinomycetes</taxon>
        <taxon>Kitasatosporales</taxon>
        <taxon>Streptomycetaceae</taxon>
        <taxon>Streptomyces</taxon>
    </lineage>
</organism>
<feature type="transmembrane region" description="Helical" evidence="7">
    <location>
        <begin position="49"/>
        <end position="65"/>
    </location>
</feature>
<evidence type="ECO:0000256" key="7">
    <source>
        <dbReference type="SAM" id="Phobius"/>
    </source>
</evidence>
<keyword evidence="4 7" id="KW-0812">Transmembrane</keyword>
<comment type="subcellular location">
    <subcellularLocation>
        <location evidence="1">Cell membrane</location>
        <topology evidence="1">Multi-pass membrane protein</topology>
    </subcellularLocation>
</comment>
<evidence type="ECO:0000256" key="2">
    <source>
        <dbReference type="ARBA" id="ARBA00005779"/>
    </source>
</evidence>
<dbReference type="PANTHER" id="PTHR40043:SF1">
    <property type="entry name" value="UPF0719 INNER MEMBRANE PROTEIN YJFL"/>
    <property type="match status" value="1"/>
</dbReference>
<sequence length="145" mass="15202">MAEIFESAGITIAYGVVGFIVMAAGFAALDLVTPRKLVEVVWKERNKGASIVLSGQMLGVGLVISQAIRSSEFQEGLLWGLTSTLVYGLAGVLVMTLVFAVVGIVTPGRMGATVMEDVDNRPHPAAWVQGTMYIGTALMVSAALS</sequence>
<evidence type="ECO:0000256" key="4">
    <source>
        <dbReference type="ARBA" id="ARBA00022692"/>
    </source>
</evidence>
<gene>
    <name evidence="8" type="ORF">HCN56_17290</name>
</gene>
<keyword evidence="9" id="KW-1185">Reference proteome</keyword>